<comment type="similarity">
    <text evidence="1">Belongs to the UPF0161 family.</text>
</comment>
<dbReference type="Pfam" id="PF01809">
    <property type="entry name" value="YidD"/>
    <property type="match status" value="1"/>
</dbReference>
<dbReference type="RefSeq" id="WP_022983732.1">
    <property type="nucleotide sequence ID" value="NZ_CAXGPP010000012.1"/>
</dbReference>
<keyword evidence="3" id="KW-1185">Reference proteome</keyword>
<dbReference type="PANTHER" id="PTHR33383">
    <property type="entry name" value="MEMBRANE PROTEIN INSERTION EFFICIENCY FACTOR-RELATED"/>
    <property type="match status" value="1"/>
</dbReference>
<dbReference type="PANTHER" id="PTHR33383:SF1">
    <property type="entry name" value="MEMBRANE PROTEIN INSERTION EFFICIENCY FACTOR-RELATED"/>
    <property type="match status" value="1"/>
</dbReference>
<evidence type="ECO:0000256" key="1">
    <source>
        <dbReference type="HAMAP-Rule" id="MF_00386"/>
    </source>
</evidence>
<dbReference type="OrthoDB" id="9801753at2"/>
<dbReference type="EMBL" id="QYYA01000006">
    <property type="protein sequence ID" value="RJG16170.1"/>
    <property type="molecule type" value="Genomic_DNA"/>
</dbReference>
<gene>
    <name evidence="2" type="primary">yidD</name>
    <name evidence="2" type="ORF">D4A39_15360</name>
</gene>
<comment type="function">
    <text evidence="1">Could be involved in insertion of integral membrane proteins into the membrane.</text>
</comment>
<dbReference type="GO" id="GO:0005886">
    <property type="term" value="C:plasma membrane"/>
    <property type="evidence" value="ECO:0007669"/>
    <property type="project" value="UniProtKB-SubCell"/>
</dbReference>
<sequence>MKPLLLGIIWVYQKVLSPWTGNQCRFYPSCSHYAKQAVELHGAVRGGTLAVKRICKCHPWHPGGFDYVPGTEPAESGEAPP</sequence>
<keyword evidence="1" id="KW-0472">Membrane</keyword>
<organism evidence="2 3">
    <name type="scientific">Alcanivorax profundi</name>
    <dbReference type="NCBI Taxonomy" id="2338368"/>
    <lineage>
        <taxon>Bacteria</taxon>
        <taxon>Pseudomonadati</taxon>
        <taxon>Pseudomonadota</taxon>
        <taxon>Gammaproteobacteria</taxon>
        <taxon>Oceanospirillales</taxon>
        <taxon>Alcanivoracaceae</taxon>
        <taxon>Alcanivorax</taxon>
    </lineage>
</organism>
<dbReference type="Proteomes" id="UP000283734">
    <property type="component" value="Unassembled WGS sequence"/>
</dbReference>
<reference evidence="2 3" key="1">
    <citation type="submission" date="2018-09" db="EMBL/GenBank/DDBJ databases">
        <title>Alcanivorax profundi sp. nov., isolated from 1000 m-depth seawater of the Mariana Trench.</title>
        <authorList>
            <person name="Liu J."/>
        </authorList>
    </citation>
    <scope>NUCLEOTIDE SEQUENCE [LARGE SCALE GENOMIC DNA]</scope>
    <source>
        <strain evidence="2 3">MTEO17</strain>
    </source>
</reference>
<name>A0A418XTZ7_9GAMM</name>
<dbReference type="InterPro" id="IPR002696">
    <property type="entry name" value="Membr_insert_effic_factor_YidD"/>
</dbReference>
<evidence type="ECO:0000313" key="2">
    <source>
        <dbReference type="EMBL" id="RJG16170.1"/>
    </source>
</evidence>
<comment type="caution">
    <text evidence="2">The sequence shown here is derived from an EMBL/GenBank/DDBJ whole genome shotgun (WGS) entry which is preliminary data.</text>
</comment>
<proteinExistence type="inferred from homology"/>
<dbReference type="HAMAP" id="MF_00386">
    <property type="entry name" value="UPF0161_YidD"/>
    <property type="match status" value="1"/>
</dbReference>
<comment type="subcellular location">
    <subcellularLocation>
        <location evidence="1">Cell membrane</location>
        <topology evidence="1">Peripheral membrane protein</topology>
        <orientation evidence="1">Cytoplasmic side</orientation>
    </subcellularLocation>
</comment>
<accession>A0A418XTZ7</accession>
<keyword evidence="1" id="KW-1003">Cell membrane</keyword>
<protein>
    <recommendedName>
        <fullName evidence="1">Putative membrane protein insertion efficiency factor</fullName>
    </recommendedName>
</protein>
<dbReference type="SMART" id="SM01234">
    <property type="entry name" value="Haemolytic"/>
    <property type="match status" value="1"/>
</dbReference>
<dbReference type="AlphaFoldDB" id="A0A418XTZ7"/>
<dbReference type="NCBIfam" id="TIGR00278">
    <property type="entry name" value="membrane protein insertion efficiency factor YidD"/>
    <property type="match status" value="1"/>
</dbReference>
<evidence type="ECO:0000313" key="3">
    <source>
        <dbReference type="Proteomes" id="UP000283734"/>
    </source>
</evidence>